<proteinExistence type="predicted"/>
<organism evidence="2 3">
    <name type="scientific">Marinovum algicola</name>
    <dbReference type="NCBI Taxonomy" id="42444"/>
    <lineage>
        <taxon>Bacteria</taxon>
        <taxon>Pseudomonadati</taxon>
        <taxon>Pseudomonadota</taxon>
        <taxon>Alphaproteobacteria</taxon>
        <taxon>Rhodobacterales</taxon>
        <taxon>Roseobacteraceae</taxon>
        <taxon>Marinovum</taxon>
    </lineage>
</organism>
<dbReference type="Proteomes" id="UP000182932">
    <property type="component" value="Unassembled WGS sequence"/>
</dbReference>
<evidence type="ECO:0000256" key="1">
    <source>
        <dbReference type="SAM" id="SignalP"/>
    </source>
</evidence>
<evidence type="ECO:0000313" key="2">
    <source>
        <dbReference type="EMBL" id="SEI52939.1"/>
    </source>
</evidence>
<gene>
    <name evidence="2" type="ORF">SAMN04487940_101121</name>
</gene>
<keyword evidence="1" id="KW-0732">Signal</keyword>
<keyword evidence="3" id="KW-1185">Reference proteome</keyword>
<protein>
    <submittedName>
        <fullName evidence="2">Uncharacterized protein</fullName>
    </submittedName>
</protein>
<evidence type="ECO:0000313" key="3">
    <source>
        <dbReference type="Proteomes" id="UP000182932"/>
    </source>
</evidence>
<dbReference type="RefSeq" id="WP_139211145.1">
    <property type="nucleotide sequence ID" value="NZ_FNYY01000001.1"/>
</dbReference>
<comment type="caution">
    <text evidence="2">The sequence shown here is derived from an EMBL/GenBank/DDBJ whole genome shotgun (WGS) entry which is preliminary data.</text>
</comment>
<dbReference type="PROSITE" id="PS51257">
    <property type="entry name" value="PROKAR_LIPOPROTEIN"/>
    <property type="match status" value="1"/>
</dbReference>
<dbReference type="EMBL" id="FNYY01000001">
    <property type="protein sequence ID" value="SEI52939.1"/>
    <property type="molecule type" value="Genomic_DNA"/>
</dbReference>
<dbReference type="GeneID" id="80816399"/>
<sequence length="150" mass="15869">MPRHLTCCAVLVLGCGLGAGAVPAQEWSEPARGSATRSALMDALRPHAEWELGAPVEFVVGELRVAGDLAFAALAAQRAGGAAIDLRDTPGFLRGTLDPGMMDGTNIQALYRKSGATWVAVHHAIGATDVWFAWDPLCEEYGPVISDYCF</sequence>
<dbReference type="AlphaFoldDB" id="A0A975W6C5"/>
<reference evidence="2 3" key="1">
    <citation type="submission" date="2016-10" db="EMBL/GenBank/DDBJ databases">
        <authorList>
            <person name="Varghese N."/>
            <person name="Submissions S."/>
        </authorList>
    </citation>
    <scope>NUCLEOTIDE SEQUENCE [LARGE SCALE GENOMIC DNA]</scope>
    <source>
        <strain evidence="2 3">FF3</strain>
    </source>
</reference>
<accession>A0A975W6C5</accession>
<name>A0A975W6C5_9RHOB</name>
<feature type="signal peptide" evidence="1">
    <location>
        <begin position="1"/>
        <end position="24"/>
    </location>
</feature>
<feature type="chain" id="PRO_5037469254" evidence="1">
    <location>
        <begin position="25"/>
        <end position="150"/>
    </location>
</feature>